<dbReference type="PROSITE" id="PS50175">
    <property type="entry name" value="ASP_PROT_RETROV"/>
    <property type="match status" value="1"/>
</dbReference>
<evidence type="ECO:0000313" key="8">
    <source>
        <dbReference type="EMBL" id="CAD5234155.1"/>
    </source>
</evidence>
<dbReference type="PANTHER" id="PTHR12917:SF1">
    <property type="entry name" value="AT13091P"/>
    <property type="match status" value="1"/>
</dbReference>
<organism evidence="8 9">
    <name type="scientific">Bursaphelenchus xylophilus</name>
    <name type="common">Pinewood nematode worm</name>
    <name type="synonym">Aphelenchoides xylophilus</name>
    <dbReference type="NCBI Taxonomy" id="6326"/>
    <lineage>
        <taxon>Eukaryota</taxon>
        <taxon>Metazoa</taxon>
        <taxon>Ecdysozoa</taxon>
        <taxon>Nematoda</taxon>
        <taxon>Chromadorea</taxon>
        <taxon>Rhabditida</taxon>
        <taxon>Tylenchina</taxon>
        <taxon>Tylenchomorpha</taxon>
        <taxon>Aphelenchoidea</taxon>
        <taxon>Aphelenchoididae</taxon>
        <taxon>Bursaphelenchus</taxon>
    </lineage>
</organism>
<dbReference type="SMR" id="A0A7I8X035"/>
<protein>
    <submittedName>
        <fullName evidence="8">(pine wood nematode) hypothetical protein</fullName>
    </submittedName>
</protein>
<dbReference type="Proteomes" id="UP000582659">
    <property type="component" value="Unassembled WGS sequence"/>
</dbReference>
<dbReference type="SMART" id="SM00165">
    <property type="entry name" value="UBA"/>
    <property type="match status" value="1"/>
</dbReference>
<feature type="compositionally biased region" description="Basic and acidic residues" evidence="5">
    <location>
        <begin position="378"/>
        <end position="387"/>
    </location>
</feature>
<dbReference type="PANTHER" id="PTHR12917">
    <property type="entry name" value="ASPARTYL PROTEASE DDI-RELATED"/>
    <property type="match status" value="1"/>
</dbReference>
<dbReference type="EMBL" id="CAJFDI010000006">
    <property type="protein sequence ID" value="CAD5234155.1"/>
    <property type="molecule type" value="Genomic_DNA"/>
</dbReference>
<dbReference type="PROSITE" id="PS50030">
    <property type="entry name" value="UBA"/>
    <property type="match status" value="1"/>
</dbReference>
<evidence type="ECO:0000256" key="1">
    <source>
        <dbReference type="ARBA" id="ARBA00009136"/>
    </source>
</evidence>
<dbReference type="InterPro" id="IPR001969">
    <property type="entry name" value="Aspartic_peptidase_AS"/>
</dbReference>
<dbReference type="InterPro" id="IPR015940">
    <property type="entry name" value="UBA"/>
</dbReference>
<dbReference type="InterPro" id="IPR009060">
    <property type="entry name" value="UBA-like_sf"/>
</dbReference>
<evidence type="ECO:0000256" key="2">
    <source>
        <dbReference type="ARBA" id="ARBA00022670"/>
    </source>
</evidence>
<dbReference type="InterPro" id="IPR001995">
    <property type="entry name" value="Peptidase_A2_cat"/>
</dbReference>
<name>A0A7I8X035_BURXY</name>
<evidence type="ECO:0000256" key="3">
    <source>
        <dbReference type="ARBA" id="ARBA00022750"/>
    </source>
</evidence>
<feature type="compositionally biased region" description="Low complexity" evidence="5">
    <location>
        <begin position="389"/>
        <end position="398"/>
    </location>
</feature>
<evidence type="ECO:0000259" key="7">
    <source>
        <dbReference type="PROSITE" id="PS50175"/>
    </source>
</evidence>
<dbReference type="GO" id="GO:0006508">
    <property type="term" value="P:proteolysis"/>
    <property type="evidence" value="ECO:0007669"/>
    <property type="project" value="UniProtKB-KW"/>
</dbReference>
<feature type="region of interest" description="Disordered" evidence="5">
    <location>
        <begin position="378"/>
        <end position="409"/>
    </location>
</feature>
<dbReference type="Gene3D" id="2.40.70.10">
    <property type="entry name" value="Acid Proteases"/>
    <property type="match status" value="1"/>
</dbReference>
<dbReference type="PROSITE" id="PS00141">
    <property type="entry name" value="ASP_PROTEASE"/>
    <property type="match status" value="1"/>
</dbReference>
<sequence length="448" mass="49797">MKVTVVFNDLISLQDVSEDLELESLMALLKEEWPSLIELGKDKNFVLANTNLKIAVVPSELKKSLKTLGFSDDELVYLMAVPKTVIPQAPTQQHVRQLPQASQSGQIDLKGLIAAIKVPKKGSSSQKLGQSSSSSGPASKSTADIKAFSKKMWEQLKADPHAIRGFKLTAPSIANAFETYPNDFENFHKEVVIMLEKRDRLVAALKDETSAEAQEYIARQIKIQNIEDQYQYALEHLPEAYIPVKLLHIHVKINGVEVLAMVDSGAQNSIINPRIAKKCNIYEYVDERFFSRANGIGGDSKIIGRIHSCKMQIGSSFITCPFDVLEEQKVEILLGLSFLRPNACIIDLRRNVLVLGDDNEVPFLGEEQYKKEVTRLGHSNPYDHEESQEASASVSAQAPGPSEEVDSAKLAELISMGMDPDKATIALKKYKNDLQRAIDSLFDEPMDQ</sequence>
<evidence type="ECO:0000256" key="5">
    <source>
        <dbReference type="SAM" id="MobiDB-lite"/>
    </source>
</evidence>
<dbReference type="Pfam" id="PF09668">
    <property type="entry name" value="Asp_protease"/>
    <property type="match status" value="1"/>
</dbReference>
<keyword evidence="4" id="KW-0378">Hydrolase</keyword>
<dbReference type="AlphaFoldDB" id="A0A7I8X035"/>
<evidence type="ECO:0000259" key="6">
    <source>
        <dbReference type="PROSITE" id="PS50030"/>
    </source>
</evidence>
<feature type="domain" description="Peptidase A2" evidence="7">
    <location>
        <begin position="258"/>
        <end position="298"/>
    </location>
</feature>
<dbReference type="SUPFAM" id="SSF46934">
    <property type="entry name" value="UBA-like"/>
    <property type="match status" value="1"/>
</dbReference>
<comment type="caution">
    <text evidence="8">The sequence shown here is derived from an EMBL/GenBank/DDBJ whole genome shotgun (WGS) entry which is preliminary data.</text>
</comment>
<keyword evidence="3" id="KW-0064">Aspartyl protease</keyword>
<comment type="similarity">
    <text evidence="1">Belongs to the DDI1 family.</text>
</comment>
<dbReference type="SUPFAM" id="SSF50630">
    <property type="entry name" value="Acid proteases"/>
    <property type="match status" value="1"/>
</dbReference>
<keyword evidence="2" id="KW-0645">Protease</keyword>
<accession>A0A7I8X035</accession>
<dbReference type="Proteomes" id="UP000659654">
    <property type="component" value="Unassembled WGS sequence"/>
</dbReference>
<proteinExistence type="inferred from homology"/>
<dbReference type="InterPro" id="IPR019103">
    <property type="entry name" value="Peptidase_aspartic_DDI1-type"/>
</dbReference>
<dbReference type="Gene3D" id="1.10.8.10">
    <property type="entry name" value="DNA helicase RuvA subunit, C-terminal domain"/>
    <property type="match status" value="1"/>
</dbReference>
<gene>
    <name evidence="8" type="ORF">BXYJ_LOCUS14246</name>
</gene>
<feature type="domain" description="UBA" evidence="6">
    <location>
        <begin position="404"/>
        <end position="444"/>
    </location>
</feature>
<evidence type="ECO:0000256" key="4">
    <source>
        <dbReference type="ARBA" id="ARBA00022801"/>
    </source>
</evidence>
<reference evidence="8" key="1">
    <citation type="submission" date="2020-09" db="EMBL/GenBank/DDBJ databases">
        <authorList>
            <person name="Kikuchi T."/>
        </authorList>
    </citation>
    <scope>NUCLEOTIDE SEQUENCE</scope>
    <source>
        <strain evidence="8">Ka4C1</strain>
    </source>
</reference>
<dbReference type="EMBL" id="CAJFCV020000006">
    <property type="protein sequence ID" value="CAG9129741.1"/>
    <property type="molecule type" value="Genomic_DNA"/>
</dbReference>
<dbReference type="InterPro" id="IPR021109">
    <property type="entry name" value="Peptidase_aspartic_dom_sf"/>
</dbReference>
<dbReference type="GO" id="GO:0004190">
    <property type="term" value="F:aspartic-type endopeptidase activity"/>
    <property type="evidence" value="ECO:0007669"/>
    <property type="project" value="UniProtKB-KW"/>
</dbReference>
<dbReference type="OrthoDB" id="1047367at2759"/>
<dbReference type="CDD" id="cd05479">
    <property type="entry name" value="RP_DDI"/>
    <property type="match status" value="1"/>
</dbReference>
<evidence type="ECO:0000313" key="9">
    <source>
        <dbReference type="Proteomes" id="UP000659654"/>
    </source>
</evidence>
<keyword evidence="9" id="KW-1185">Reference proteome</keyword>